<dbReference type="SMART" id="SM00342">
    <property type="entry name" value="HTH_ARAC"/>
    <property type="match status" value="1"/>
</dbReference>
<dbReference type="EMBL" id="CP139558">
    <property type="protein sequence ID" value="WPU96283.1"/>
    <property type="molecule type" value="Genomic_DNA"/>
</dbReference>
<dbReference type="Gene3D" id="1.10.10.60">
    <property type="entry name" value="Homeodomain-like"/>
    <property type="match status" value="1"/>
</dbReference>
<dbReference type="PROSITE" id="PS01124">
    <property type="entry name" value="HTH_ARAC_FAMILY_2"/>
    <property type="match status" value="1"/>
</dbReference>
<organism evidence="5 6">
    <name type="scientific">Mucilaginibacter sabulilitoris</name>
    <dbReference type="NCBI Taxonomy" id="1173583"/>
    <lineage>
        <taxon>Bacteria</taxon>
        <taxon>Pseudomonadati</taxon>
        <taxon>Bacteroidota</taxon>
        <taxon>Sphingobacteriia</taxon>
        <taxon>Sphingobacteriales</taxon>
        <taxon>Sphingobacteriaceae</taxon>
        <taxon>Mucilaginibacter</taxon>
    </lineage>
</organism>
<feature type="domain" description="HTH araC/xylS-type" evidence="4">
    <location>
        <begin position="168"/>
        <end position="270"/>
    </location>
</feature>
<dbReference type="PANTHER" id="PTHR46796:SF13">
    <property type="entry name" value="HTH-TYPE TRANSCRIPTIONAL ACTIVATOR RHAS"/>
    <property type="match status" value="1"/>
</dbReference>
<sequence length="283" mass="32535">MAAKVKHGGGYQMEYRQIPPPDYLKDYIQYFWTLESGDTQIPSRSFRTIAEGAPGLIFQSPEKGAMYQYGKKLPHIFLYGQATRHAEIHFGGAFSTIGICFYPNAIKTIFGYDAEELTDGCTCLDQEAKRDGFLLSEQIADAGTIPEQIELLSSYLFFMLMRNNRHEDKAMQFAITRIIQSKGSIAMKDLQTELQLSERSFERKFKQYVGVSPKLFSRISRFQASLNELRFGRHDKLTDLAYENEYADQSHFIRSFNEFAGCSPLQYQKQSLEAVENFYEKAK</sequence>
<keyword evidence="2" id="KW-0238">DNA-binding</keyword>
<proteinExistence type="predicted"/>
<dbReference type="InterPro" id="IPR050204">
    <property type="entry name" value="AraC_XylS_family_regulators"/>
</dbReference>
<name>A0ABZ0TT63_9SPHI</name>
<evidence type="ECO:0000313" key="5">
    <source>
        <dbReference type="EMBL" id="WPU96283.1"/>
    </source>
</evidence>
<dbReference type="RefSeq" id="WP_321565382.1">
    <property type="nucleotide sequence ID" value="NZ_CP139558.1"/>
</dbReference>
<keyword evidence="1" id="KW-0805">Transcription regulation</keyword>
<dbReference type="InterPro" id="IPR018060">
    <property type="entry name" value="HTH_AraC"/>
</dbReference>
<dbReference type="Pfam" id="PF20240">
    <property type="entry name" value="DUF6597"/>
    <property type="match status" value="1"/>
</dbReference>
<accession>A0ABZ0TT63</accession>
<protein>
    <submittedName>
        <fullName evidence="5">Helix-turn-helix domain-containing protein</fullName>
    </submittedName>
</protein>
<gene>
    <name evidence="5" type="ORF">SNE25_12215</name>
</gene>
<dbReference type="InterPro" id="IPR046532">
    <property type="entry name" value="DUF6597"/>
</dbReference>
<dbReference type="PANTHER" id="PTHR46796">
    <property type="entry name" value="HTH-TYPE TRANSCRIPTIONAL ACTIVATOR RHAS-RELATED"/>
    <property type="match status" value="1"/>
</dbReference>
<evidence type="ECO:0000256" key="3">
    <source>
        <dbReference type="ARBA" id="ARBA00023163"/>
    </source>
</evidence>
<keyword evidence="6" id="KW-1185">Reference proteome</keyword>
<evidence type="ECO:0000259" key="4">
    <source>
        <dbReference type="PROSITE" id="PS01124"/>
    </source>
</evidence>
<dbReference type="Proteomes" id="UP001324380">
    <property type="component" value="Chromosome"/>
</dbReference>
<dbReference type="Pfam" id="PF12833">
    <property type="entry name" value="HTH_18"/>
    <property type="match status" value="1"/>
</dbReference>
<evidence type="ECO:0000256" key="2">
    <source>
        <dbReference type="ARBA" id="ARBA00023125"/>
    </source>
</evidence>
<evidence type="ECO:0000256" key="1">
    <source>
        <dbReference type="ARBA" id="ARBA00023015"/>
    </source>
</evidence>
<dbReference type="InterPro" id="IPR009057">
    <property type="entry name" value="Homeodomain-like_sf"/>
</dbReference>
<reference evidence="5 6" key="1">
    <citation type="submission" date="2023-11" db="EMBL/GenBank/DDBJ databases">
        <title>Analysis of the Genomes of Mucilaginibacter gossypii cycad 4 and M. sabulilitoris SNA2: microbes with the potential for plant growth promotion.</title>
        <authorList>
            <person name="Hirsch A.M."/>
            <person name="Humm E."/>
            <person name="Rubbi M."/>
            <person name="Del Vecchio G."/>
            <person name="Ha S.M."/>
            <person name="Pellegrini M."/>
            <person name="Gunsalus R.P."/>
        </authorList>
    </citation>
    <scope>NUCLEOTIDE SEQUENCE [LARGE SCALE GENOMIC DNA]</scope>
    <source>
        <strain evidence="5 6">SNA2</strain>
    </source>
</reference>
<keyword evidence="3" id="KW-0804">Transcription</keyword>
<dbReference type="SUPFAM" id="SSF46689">
    <property type="entry name" value="Homeodomain-like"/>
    <property type="match status" value="1"/>
</dbReference>
<evidence type="ECO:0000313" key="6">
    <source>
        <dbReference type="Proteomes" id="UP001324380"/>
    </source>
</evidence>